<evidence type="ECO:0000313" key="3">
    <source>
        <dbReference type="Proteomes" id="UP001302349"/>
    </source>
</evidence>
<dbReference type="SUPFAM" id="SSF75304">
    <property type="entry name" value="Amidase signature (AS) enzymes"/>
    <property type="match status" value="1"/>
</dbReference>
<feature type="domain" description="Amidase" evidence="1">
    <location>
        <begin position="132"/>
        <end position="488"/>
    </location>
</feature>
<dbReference type="PANTHER" id="PTHR11895:SF73">
    <property type="entry name" value="AMIDASE FAMILY PROTEIN"/>
    <property type="match status" value="1"/>
</dbReference>
<evidence type="ECO:0000259" key="1">
    <source>
        <dbReference type="Pfam" id="PF01425"/>
    </source>
</evidence>
<dbReference type="InterPro" id="IPR036928">
    <property type="entry name" value="AS_sf"/>
</dbReference>
<protein>
    <submittedName>
        <fullName evidence="2">Amidase</fullName>
    </submittedName>
</protein>
<name>A0ABZ0INS0_9BACT</name>
<sequence length="551" mass="60220">MKRRVVLLLLVVLSFGSGFFVASRHPFSRKDIGSAQKLIGLQFGKGDVDTMFAYLERNLTGYEAMRSLRLPETTVPPLLFTTNYRTGSKEQHKKIDWSVEANPDAVSEEELAFLNVEQLAALIKAKKVSSVELTQLFLSRIKQYDPTLLAVITVTEELALAQARKMDEELAEGKYRGPLHGIPYGIKDLFAVQGYPTTWGSKPYEHQVLDYNATVVTKLEEAGAVLVAKLTSGALARGDVWFGGQTKNPWDTTQGASGSSAGVGSAVAAGLVPFGIGTETLGSIVSPSSRCGVTGLRPTFGRVSRYGCMSLSWSMDKPGPITKTAMDCAIVLEAIMGPDNLDLTVDDVQLQHPAVLSAKSLRVGYLKGMMESDSTELGKNAIALLNGLMEAGYEMQEIELPAEDSIPYSSFDVILRAEAGAFFDELVRSHGVDKMVEQTGGSRANSLRQSRFIPAVEYLQANRHRQVLMDKMDETMAEIDILIAPTFSRQLLITNLTGHPALAFPTGFDYKSRPTSLTLVGHLFEEEELVAFGAQIQALTDFHVQHPPMFK</sequence>
<keyword evidence="3" id="KW-1185">Reference proteome</keyword>
<dbReference type="InterPro" id="IPR023631">
    <property type="entry name" value="Amidase_dom"/>
</dbReference>
<evidence type="ECO:0000313" key="2">
    <source>
        <dbReference type="EMBL" id="WOK06114.1"/>
    </source>
</evidence>
<accession>A0ABZ0INS0</accession>
<dbReference type="Pfam" id="PF01425">
    <property type="entry name" value="Amidase"/>
    <property type="match status" value="1"/>
</dbReference>
<reference evidence="2 3" key="1">
    <citation type="journal article" date="2023" name="Microbiol. Resour. Announc.">
        <title>Complete Genome Sequence of Imperialibacter roseus strain P4T.</title>
        <authorList>
            <person name="Tizabi D.R."/>
            <person name="Bachvaroff T."/>
            <person name="Hill R.T."/>
        </authorList>
    </citation>
    <scope>NUCLEOTIDE SEQUENCE [LARGE SCALE GENOMIC DNA]</scope>
    <source>
        <strain evidence="2 3">P4T</strain>
    </source>
</reference>
<dbReference type="RefSeq" id="WP_317488851.1">
    <property type="nucleotide sequence ID" value="NZ_CP136051.1"/>
</dbReference>
<organism evidence="2 3">
    <name type="scientific">Imperialibacter roseus</name>
    <dbReference type="NCBI Taxonomy" id="1324217"/>
    <lineage>
        <taxon>Bacteria</taxon>
        <taxon>Pseudomonadati</taxon>
        <taxon>Bacteroidota</taxon>
        <taxon>Cytophagia</taxon>
        <taxon>Cytophagales</taxon>
        <taxon>Flammeovirgaceae</taxon>
        <taxon>Imperialibacter</taxon>
    </lineage>
</organism>
<gene>
    <name evidence="2" type="ORF">RT717_23850</name>
</gene>
<dbReference type="EMBL" id="CP136051">
    <property type="protein sequence ID" value="WOK06114.1"/>
    <property type="molecule type" value="Genomic_DNA"/>
</dbReference>
<dbReference type="InterPro" id="IPR000120">
    <property type="entry name" value="Amidase"/>
</dbReference>
<dbReference type="PANTHER" id="PTHR11895">
    <property type="entry name" value="TRANSAMIDASE"/>
    <property type="match status" value="1"/>
</dbReference>
<dbReference type="Gene3D" id="3.90.1300.10">
    <property type="entry name" value="Amidase signature (AS) domain"/>
    <property type="match status" value="1"/>
</dbReference>
<proteinExistence type="predicted"/>
<dbReference type="Proteomes" id="UP001302349">
    <property type="component" value="Chromosome"/>
</dbReference>